<dbReference type="FunFam" id="3.40.50.970:FF:000013">
    <property type="entry name" value="Pyruvate dehydrogenase E1 component subunit alpha"/>
    <property type="match status" value="1"/>
</dbReference>
<dbReference type="PANTHER" id="PTHR11516">
    <property type="entry name" value="PYRUVATE DEHYDROGENASE E1 COMPONENT, ALPHA SUBUNIT BACTERIAL AND ORGANELLAR"/>
    <property type="match status" value="1"/>
</dbReference>
<proteinExistence type="predicted"/>
<dbReference type="CDD" id="cd02000">
    <property type="entry name" value="TPP_E1_PDC_ADC_BCADC"/>
    <property type="match status" value="1"/>
</dbReference>
<comment type="subunit">
    <text evidence="2">Heterodimer composed of an alpha and a beta subunit.</text>
</comment>
<dbReference type="GO" id="GO:0004739">
    <property type="term" value="F:pyruvate dehydrogenase (acetyl-transferring) activity"/>
    <property type="evidence" value="ECO:0007669"/>
    <property type="project" value="TreeGrafter"/>
</dbReference>
<dbReference type="SUPFAM" id="SSF52518">
    <property type="entry name" value="Thiamin diphosphate-binding fold (THDP-binding)"/>
    <property type="match status" value="1"/>
</dbReference>
<reference evidence="9" key="1">
    <citation type="journal article" date="2020" name="mSystems">
        <title>Genome- and Community-Level Interaction Insights into Carbon Utilization and Element Cycling Functions of Hydrothermarchaeota in Hydrothermal Sediment.</title>
        <authorList>
            <person name="Zhou Z."/>
            <person name="Liu Y."/>
            <person name="Xu W."/>
            <person name="Pan J."/>
            <person name="Luo Z.H."/>
            <person name="Li M."/>
        </authorList>
    </citation>
    <scope>NUCLEOTIDE SEQUENCE [LARGE SCALE GENOMIC DNA]</scope>
    <source>
        <strain evidence="9">SpSt-885</strain>
    </source>
</reference>
<evidence type="ECO:0000256" key="4">
    <source>
        <dbReference type="ARBA" id="ARBA00023002"/>
    </source>
</evidence>
<protein>
    <recommendedName>
        <fullName evidence="3">2-oxoacid oxidoreductase (ferredoxin)</fullName>
        <ecNumber evidence="3">1.2.7.11</ecNumber>
    </recommendedName>
</protein>
<dbReference type="PANTHER" id="PTHR11516:SF60">
    <property type="entry name" value="PYRUVATE DEHYDROGENASE E1 COMPONENT SUBUNIT ALPHA"/>
    <property type="match status" value="1"/>
</dbReference>
<sequence>MIEISLKKEQLIDMFRNMLRIRRFEEKVSELCLAGKIPGSSPHLYIGEEAVAVGICANLRKDDYVTSGHRAHGHCIAKGVRMDKLMAELLGKRDGCNGGRGGTMHIVDLSVGFLGANGIVGAGIPIAVGAGLSARLRGTDQVAVCFFGDGAANQGTFHEGINMAAVWKLPVIFVCENNLYSTWTPVRSVTSVEDIAERAKGYGIPGIIVDGMDVIKVYEAGRTAIQRAREGKGPTLIECKTYRFTGHYVGDPGMEYRPREEIEAWMKRDPIKKLQTVLLESKQVSMDELKKIEEQVAEEVEKAVEYALNSPFPSPEEAIENVFCEIR</sequence>
<comment type="caution">
    <text evidence="9">The sequence shown here is derived from an EMBL/GenBank/DDBJ whole genome shotgun (WGS) entry which is preliminary data.</text>
</comment>
<dbReference type="InterPro" id="IPR029061">
    <property type="entry name" value="THDP-binding"/>
</dbReference>
<evidence type="ECO:0000256" key="2">
    <source>
        <dbReference type="ARBA" id="ARBA00011631"/>
    </source>
</evidence>
<keyword evidence="5" id="KW-0786">Thiamine pyrophosphate</keyword>
<feature type="coiled-coil region" evidence="7">
    <location>
        <begin position="282"/>
        <end position="309"/>
    </location>
</feature>
<gene>
    <name evidence="9" type="ORF">ENW83_03350</name>
</gene>
<dbReference type="Gene3D" id="3.40.50.970">
    <property type="match status" value="1"/>
</dbReference>
<name>A0A7J3SKX9_9CREN</name>
<dbReference type="GO" id="GO:0019164">
    <property type="term" value="F:pyruvate synthase activity"/>
    <property type="evidence" value="ECO:0007669"/>
    <property type="project" value="UniProtKB-ARBA"/>
</dbReference>
<comment type="cofactor">
    <cofactor evidence="1">
        <name>thiamine diphosphate</name>
        <dbReference type="ChEBI" id="CHEBI:58937"/>
    </cofactor>
</comment>
<comment type="catalytic activity">
    <reaction evidence="6">
        <text>a 2-oxocarboxylate + 2 oxidized [2Fe-2S]-[ferredoxin] + CoA = an acyl-CoA + 2 reduced [2Fe-2S]-[ferredoxin] + CO2 + H(+)</text>
        <dbReference type="Rhea" id="RHEA:42316"/>
        <dbReference type="Rhea" id="RHEA-COMP:10000"/>
        <dbReference type="Rhea" id="RHEA-COMP:10001"/>
        <dbReference type="ChEBI" id="CHEBI:15378"/>
        <dbReference type="ChEBI" id="CHEBI:16526"/>
        <dbReference type="ChEBI" id="CHEBI:33737"/>
        <dbReference type="ChEBI" id="CHEBI:33738"/>
        <dbReference type="ChEBI" id="CHEBI:35179"/>
        <dbReference type="ChEBI" id="CHEBI:57287"/>
        <dbReference type="ChEBI" id="CHEBI:58342"/>
        <dbReference type="EC" id="1.2.7.11"/>
    </reaction>
</comment>
<accession>A0A7J3SKX9</accession>
<keyword evidence="4" id="KW-0560">Oxidoreductase</keyword>
<dbReference type="InterPro" id="IPR001017">
    <property type="entry name" value="DH_E1"/>
</dbReference>
<dbReference type="EC" id="1.2.7.11" evidence="3"/>
<dbReference type="GO" id="GO:0018491">
    <property type="term" value="F:2-oxobutyrate synthase activity"/>
    <property type="evidence" value="ECO:0007669"/>
    <property type="project" value="UniProtKB-ARBA"/>
</dbReference>
<evidence type="ECO:0000256" key="5">
    <source>
        <dbReference type="ARBA" id="ARBA00023052"/>
    </source>
</evidence>
<evidence type="ECO:0000256" key="7">
    <source>
        <dbReference type="SAM" id="Coils"/>
    </source>
</evidence>
<organism evidence="9">
    <name type="scientific">Fervidicoccus fontis</name>
    <dbReference type="NCBI Taxonomy" id="683846"/>
    <lineage>
        <taxon>Archaea</taxon>
        <taxon>Thermoproteota</taxon>
        <taxon>Thermoprotei</taxon>
        <taxon>Fervidicoccales</taxon>
        <taxon>Fervidicoccaceae</taxon>
        <taxon>Fervidicoccus</taxon>
    </lineage>
</organism>
<evidence type="ECO:0000256" key="3">
    <source>
        <dbReference type="ARBA" id="ARBA00012691"/>
    </source>
</evidence>
<dbReference type="Pfam" id="PF00676">
    <property type="entry name" value="E1_dh"/>
    <property type="match status" value="1"/>
</dbReference>
<dbReference type="AlphaFoldDB" id="A0A7J3SKX9"/>
<evidence type="ECO:0000259" key="8">
    <source>
        <dbReference type="Pfam" id="PF00676"/>
    </source>
</evidence>
<evidence type="ECO:0000256" key="6">
    <source>
        <dbReference type="ARBA" id="ARBA00048893"/>
    </source>
</evidence>
<evidence type="ECO:0000256" key="1">
    <source>
        <dbReference type="ARBA" id="ARBA00001964"/>
    </source>
</evidence>
<evidence type="ECO:0000313" key="9">
    <source>
        <dbReference type="EMBL" id="HGZ60226.1"/>
    </source>
</evidence>
<dbReference type="InterPro" id="IPR050642">
    <property type="entry name" value="PDH_E1_Alpha_Subunit"/>
</dbReference>
<feature type="domain" description="Dehydrogenase E1 component" evidence="8">
    <location>
        <begin position="17"/>
        <end position="315"/>
    </location>
</feature>
<keyword evidence="7" id="KW-0175">Coiled coil</keyword>
<dbReference type="EMBL" id="DTLS01000091">
    <property type="protein sequence ID" value="HGZ60226.1"/>
    <property type="molecule type" value="Genomic_DNA"/>
</dbReference>